<feature type="transmembrane region" description="Helical" evidence="2">
    <location>
        <begin position="73"/>
        <end position="92"/>
    </location>
</feature>
<evidence type="ECO:0000256" key="2">
    <source>
        <dbReference type="SAM" id="Phobius"/>
    </source>
</evidence>
<name>A0A1I3YDG0_9PSEU</name>
<feature type="region of interest" description="Disordered" evidence="1">
    <location>
        <begin position="343"/>
        <end position="366"/>
    </location>
</feature>
<keyword evidence="2" id="KW-0472">Membrane</keyword>
<feature type="transmembrane region" description="Helical" evidence="2">
    <location>
        <begin position="156"/>
        <end position="176"/>
    </location>
</feature>
<evidence type="ECO:0008006" key="5">
    <source>
        <dbReference type="Google" id="ProtNLM"/>
    </source>
</evidence>
<evidence type="ECO:0000256" key="1">
    <source>
        <dbReference type="SAM" id="MobiDB-lite"/>
    </source>
</evidence>
<keyword evidence="4" id="KW-1185">Reference proteome</keyword>
<keyword evidence="2" id="KW-1133">Transmembrane helix</keyword>
<feature type="transmembrane region" description="Helical" evidence="2">
    <location>
        <begin position="98"/>
        <end position="118"/>
    </location>
</feature>
<dbReference type="EMBL" id="FORP01000017">
    <property type="protein sequence ID" value="SFK29908.1"/>
    <property type="molecule type" value="Genomic_DNA"/>
</dbReference>
<dbReference type="RefSeq" id="WP_245783241.1">
    <property type="nucleotide sequence ID" value="NZ_CBDRCA010000018.1"/>
</dbReference>
<dbReference type="Proteomes" id="UP000199025">
    <property type="component" value="Unassembled WGS sequence"/>
</dbReference>
<dbReference type="AlphaFoldDB" id="A0A1I3YDG0"/>
<accession>A0A1I3YDG0</accession>
<keyword evidence="2" id="KW-0812">Transmembrane</keyword>
<evidence type="ECO:0000313" key="3">
    <source>
        <dbReference type="EMBL" id="SFK29908.1"/>
    </source>
</evidence>
<feature type="transmembrane region" description="Helical" evidence="2">
    <location>
        <begin position="49"/>
        <end position="66"/>
    </location>
</feature>
<dbReference type="STRING" id="115433.SAMN05421835_117121"/>
<feature type="transmembrane region" description="Helical" evidence="2">
    <location>
        <begin position="12"/>
        <end position="29"/>
    </location>
</feature>
<evidence type="ECO:0000313" key="4">
    <source>
        <dbReference type="Proteomes" id="UP000199025"/>
    </source>
</evidence>
<sequence>MAEPFLPGRVLAAIRIVLLGVTAILQVGLAGSALFQNRSGYHPGWLNETAYAVLLVVVVASAAWVLRGRPVPAAVALPGAAVVLLAAAAAATTVPPQWYLLPQHWAFGLVGWHLLLLLLDRIRPLLAAFALHALVGGTQFLLAAPLDRIRLGETAIAISSVLGFQLAVGLLVRWVARRLREVTALVAERDRAATRAALAEQWERDQRARSAGQLGTLLPLLAGLADGTLDPRAEDVRAQCALAAARLRRLFAENDDVPDPLVHEVSAALDLAERRGVEVSFAVSGEAVPVPTPVRRALTEPVLAALAAARTRARVSLLRTEAEVRLAVLADFAVTPWIPARSPGVEVTSSSHGDRTRMEARWQVTS</sequence>
<gene>
    <name evidence="3" type="ORF">SAMN05421835_117121</name>
</gene>
<protein>
    <recommendedName>
        <fullName evidence="5">Signal transduction histidine kinase</fullName>
    </recommendedName>
</protein>
<feature type="transmembrane region" description="Helical" evidence="2">
    <location>
        <begin position="125"/>
        <end position="144"/>
    </location>
</feature>
<organism evidence="3 4">
    <name type="scientific">Amycolatopsis sacchari</name>
    <dbReference type="NCBI Taxonomy" id="115433"/>
    <lineage>
        <taxon>Bacteria</taxon>
        <taxon>Bacillati</taxon>
        <taxon>Actinomycetota</taxon>
        <taxon>Actinomycetes</taxon>
        <taxon>Pseudonocardiales</taxon>
        <taxon>Pseudonocardiaceae</taxon>
        <taxon>Amycolatopsis</taxon>
    </lineage>
</organism>
<proteinExistence type="predicted"/>
<reference evidence="3 4" key="1">
    <citation type="submission" date="2016-10" db="EMBL/GenBank/DDBJ databases">
        <authorList>
            <person name="de Groot N.N."/>
        </authorList>
    </citation>
    <scope>NUCLEOTIDE SEQUENCE [LARGE SCALE GENOMIC DNA]</scope>
    <source>
        <strain evidence="3 4">DSM 44468</strain>
    </source>
</reference>